<comment type="caution">
    <text evidence="1">The sequence shown here is derived from an EMBL/GenBank/DDBJ whole genome shotgun (WGS) entry which is preliminary data.</text>
</comment>
<proteinExistence type="predicted"/>
<name>A0A8S9IS79_BRACR</name>
<evidence type="ECO:0000313" key="1">
    <source>
        <dbReference type="EMBL" id="KAF2572485.1"/>
    </source>
</evidence>
<gene>
    <name evidence="1" type="ORF">F2Q70_00003413</name>
</gene>
<dbReference type="EMBL" id="QGKY02001015">
    <property type="protein sequence ID" value="KAF2572485.1"/>
    <property type="molecule type" value="Genomic_DNA"/>
</dbReference>
<organism evidence="1">
    <name type="scientific">Brassica cretica</name>
    <name type="common">Mustard</name>
    <dbReference type="NCBI Taxonomy" id="69181"/>
    <lineage>
        <taxon>Eukaryota</taxon>
        <taxon>Viridiplantae</taxon>
        <taxon>Streptophyta</taxon>
        <taxon>Embryophyta</taxon>
        <taxon>Tracheophyta</taxon>
        <taxon>Spermatophyta</taxon>
        <taxon>Magnoliopsida</taxon>
        <taxon>eudicotyledons</taxon>
        <taxon>Gunneridae</taxon>
        <taxon>Pentapetalae</taxon>
        <taxon>rosids</taxon>
        <taxon>malvids</taxon>
        <taxon>Brassicales</taxon>
        <taxon>Brassicaceae</taxon>
        <taxon>Brassiceae</taxon>
        <taxon>Brassica</taxon>
    </lineage>
</organism>
<protein>
    <submittedName>
        <fullName evidence="1">Uncharacterized protein</fullName>
    </submittedName>
</protein>
<accession>A0A8S9IS79</accession>
<dbReference type="AlphaFoldDB" id="A0A8S9IS79"/>
<sequence length="250" mass="26797">MWDKEANVSLKIPFCSQGMAFSSTGLAILPLCDGEALDPPPPPCIAPPASVTTVHDSSSAAVQNSSVAAIHDSFLTPVHASSPFTNVDAVTTVTAITDVDVFATVVDVSQPPKGSDLDDYELDKDEENTFVPSLGAWLKPLNFTPPPTPPEPATSRLGVSEAVNCRLSSFPMGRSYEQSSKNFFCATEPTYRLDGTLQVTIPSKVLRLGQENNEEYVVGQFHRCLSPPRGLIHAVLNRLWVGNVGSLARS</sequence>
<reference evidence="1" key="1">
    <citation type="submission" date="2019-12" db="EMBL/GenBank/DDBJ databases">
        <title>Genome sequencing and annotation of Brassica cretica.</title>
        <authorList>
            <person name="Studholme D.J."/>
            <person name="Sarris P.F."/>
        </authorList>
    </citation>
    <scope>NUCLEOTIDE SEQUENCE</scope>
    <source>
        <strain evidence="1">PFS-102/07</strain>
        <tissue evidence="1">Leaf</tissue>
    </source>
</reference>